<dbReference type="InterPro" id="IPR000847">
    <property type="entry name" value="LysR_HTH_N"/>
</dbReference>
<name>A0AB35U1J4_9FIRM</name>
<evidence type="ECO:0000313" key="6">
    <source>
        <dbReference type="EMBL" id="MDX8418519.1"/>
    </source>
</evidence>
<evidence type="ECO:0000256" key="3">
    <source>
        <dbReference type="ARBA" id="ARBA00023125"/>
    </source>
</evidence>
<dbReference type="Proteomes" id="UP001286174">
    <property type="component" value="Unassembled WGS sequence"/>
</dbReference>
<dbReference type="InterPro" id="IPR005119">
    <property type="entry name" value="LysR_subst-bd"/>
</dbReference>
<dbReference type="SUPFAM" id="SSF46785">
    <property type="entry name" value="Winged helix' DNA-binding domain"/>
    <property type="match status" value="1"/>
</dbReference>
<dbReference type="CDD" id="cd05466">
    <property type="entry name" value="PBP2_LTTR_substrate"/>
    <property type="match status" value="1"/>
</dbReference>
<dbReference type="GO" id="GO:0003677">
    <property type="term" value="F:DNA binding"/>
    <property type="evidence" value="ECO:0007669"/>
    <property type="project" value="UniProtKB-KW"/>
</dbReference>
<evidence type="ECO:0000256" key="1">
    <source>
        <dbReference type="ARBA" id="ARBA00009437"/>
    </source>
</evidence>
<dbReference type="GO" id="GO:0005829">
    <property type="term" value="C:cytosol"/>
    <property type="evidence" value="ECO:0007669"/>
    <property type="project" value="TreeGrafter"/>
</dbReference>
<proteinExistence type="inferred from homology"/>
<dbReference type="AlphaFoldDB" id="A0AB35U1J4"/>
<keyword evidence="4" id="KW-0804">Transcription</keyword>
<protein>
    <submittedName>
        <fullName evidence="6">LysR family transcriptional regulator</fullName>
    </submittedName>
</protein>
<evidence type="ECO:0000313" key="7">
    <source>
        <dbReference type="Proteomes" id="UP001286174"/>
    </source>
</evidence>
<dbReference type="Gene3D" id="3.40.190.290">
    <property type="match status" value="1"/>
</dbReference>
<organism evidence="6 7">
    <name type="scientific">Grylomicrobium aquisgranensis</name>
    <dbReference type="NCBI Taxonomy" id="2926318"/>
    <lineage>
        <taxon>Bacteria</taxon>
        <taxon>Bacillati</taxon>
        <taxon>Bacillota</taxon>
        <taxon>Erysipelotrichia</taxon>
        <taxon>Erysipelotrichales</taxon>
        <taxon>Erysipelotrichaceae</taxon>
        <taxon>Grylomicrobium</taxon>
    </lineage>
</organism>
<keyword evidence="7" id="KW-1185">Reference proteome</keyword>
<dbReference type="RefSeq" id="WP_370595226.1">
    <property type="nucleotide sequence ID" value="NZ_JALBUR010000001.1"/>
</dbReference>
<dbReference type="PANTHER" id="PTHR30419:SF8">
    <property type="entry name" value="NITROGEN ASSIMILATION TRANSCRIPTIONAL ACTIVATOR-RELATED"/>
    <property type="match status" value="1"/>
</dbReference>
<dbReference type="InterPro" id="IPR036390">
    <property type="entry name" value="WH_DNA-bd_sf"/>
</dbReference>
<feature type="domain" description="HTH lysR-type" evidence="5">
    <location>
        <begin position="1"/>
        <end position="57"/>
    </location>
</feature>
<dbReference type="Gene3D" id="1.10.10.10">
    <property type="entry name" value="Winged helix-like DNA-binding domain superfamily/Winged helix DNA-binding domain"/>
    <property type="match status" value="1"/>
</dbReference>
<evidence type="ECO:0000256" key="2">
    <source>
        <dbReference type="ARBA" id="ARBA00023015"/>
    </source>
</evidence>
<reference evidence="6 7" key="1">
    <citation type="submission" date="2022-03" db="EMBL/GenBank/DDBJ databases">
        <title>Novel taxa within the pig intestine.</title>
        <authorList>
            <person name="Wylensek D."/>
            <person name="Bishof K."/>
            <person name="Afrizal A."/>
            <person name="Clavel T."/>
        </authorList>
    </citation>
    <scope>NUCLEOTIDE SEQUENCE [LARGE SCALE GENOMIC DNA]</scope>
    <source>
        <strain evidence="6 7">CLA-KB-P133</strain>
    </source>
</reference>
<dbReference type="PROSITE" id="PS50931">
    <property type="entry name" value="HTH_LYSR"/>
    <property type="match status" value="1"/>
</dbReference>
<dbReference type="InterPro" id="IPR036388">
    <property type="entry name" value="WH-like_DNA-bd_sf"/>
</dbReference>
<accession>A0AB35U1J4</accession>
<dbReference type="Pfam" id="PF03466">
    <property type="entry name" value="LysR_substrate"/>
    <property type="match status" value="1"/>
</dbReference>
<gene>
    <name evidence="6" type="ORF">MOZ60_00255</name>
</gene>
<dbReference type="SUPFAM" id="SSF53850">
    <property type="entry name" value="Periplasmic binding protein-like II"/>
    <property type="match status" value="1"/>
</dbReference>
<keyword evidence="3" id="KW-0238">DNA-binding</keyword>
<evidence type="ECO:0000256" key="4">
    <source>
        <dbReference type="ARBA" id="ARBA00023163"/>
    </source>
</evidence>
<comment type="caution">
    <text evidence="6">The sequence shown here is derived from an EMBL/GenBank/DDBJ whole genome shotgun (WGS) entry which is preliminary data.</text>
</comment>
<dbReference type="InterPro" id="IPR050950">
    <property type="entry name" value="HTH-type_LysR_regulators"/>
</dbReference>
<keyword evidence="2" id="KW-0805">Transcription regulation</keyword>
<dbReference type="EMBL" id="JALBUR010000001">
    <property type="protein sequence ID" value="MDX8418519.1"/>
    <property type="molecule type" value="Genomic_DNA"/>
</dbReference>
<comment type="similarity">
    <text evidence="1">Belongs to the LysR transcriptional regulatory family.</text>
</comment>
<evidence type="ECO:0000259" key="5">
    <source>
        <dbReference type="PROSITE" id="PS50931"/>
    </source>
</evidence>
<dbReference type="PANTHER" id="PTHR30419">
    <property type="entry name" value="HTH-TYPE TRANSCRIPTIONAL REGULATOR YBHD"/>
    <property type="match status" value="1"/>
</dbReference>
<dbReference type="GO" id="GO:0003700">
    <property type="term" value="F:DNA-binding transcription factor activity"/>
    <property type="evidence" value="ECO:0007669"/>
    <property type="project" value="InterPro"/>
</dbReference>
<sequence>MKNDYLYVMALCQKRSFSKAAKSLYISQPALSKAISSLEKELGAVLFDRSTNDLQPTEACLFYLQCAKQIADTENSIHDYFNSLRNLEAGTLSIGTTSFYCCYSLPRSLQPFSRLHPGLQINLIEQTSNQQLLAMLKNGTLDLALSVNPHGFEAFQRQFFEKEYLILSVPASWPINSTLQDAVLSYEDIMNGSHRQKDCPSVSLSAFGDLPYISLRHDSELYGRVMGMFGRLGSHPHIQMYADQMPTTYFLSLYGYGYALIRDNTLKTVPKPEKSQVVFYRIDDPLAVRDVYFYFRPLAYQSAALRAYLSFLH</sequence>
<dbReference type="Pfam" id="PF00126">
    <property type="entry name" value="HTH_1"/>
    <property type="match status" value="1"/>
</dbReference>
<dbReference type="PRINTS" id="PR00039">
    <property type="entry name" value="HTHLYSR"/>
</dbReference>